<evidence type="ECO:0000313" key="4">
    <source>
        <dbReference type="EMBL" id="SAI85982.1"/>
    </source>
</evidence>
<dbReference type="InterPro" id="IPR036291">
    <property type="entry name" value="NAD(P)-bd_dom_sf"/>
</dbReference>
<dbReference type="NCBIfam" id="NF005056">
    <property type="entry name" value="PRK06463.1"/>
    <property type="match status" value="1"/>
</dbReference>
<dbReference type="AlphaFoldDB" id="A0A157T3Q2"/>
<dbReference type="GeneID" id="27428608"/>
<dbReference type="PATRIC" id="fig|2287.9.peg.2555"/>
<dbReference type="RefSeq" id="WP_010923822.1">
    <property type="nucleotide sequence ID" value="NZ_LT549890.1"/>
</dbReference>
<evidence type="ECO:0000313" key="6">
    <source>
        <dbReference type="Proteomes" id="UP000594632"/>
    </source>
</evidence>
<dbReference type="GO" id="GO:0006633">
    <property type="term" value="P:fatty acid biosynthetic process"/>
    <property type="evidence" value="ECO:0007669"/>
    <property type="project" value="TreeGrafter"/>
</dbReference>
<keyword evidence="2" id="KW-0560">Oxidoreductase</keyword>
<protein>
    <submittedName>
        <fullName evidence="4">3-ketoacyl-ACP reductase</fullName>
    </submittedName>
    <submittedName>
        <fullName evidence="3">SDR family oxidoreductase</fullName>
    </submittedName>
</protein>
<reference evidence="3 6" key="3">
    <citation type="journal article" date="2020" name="Nat. Commun.">
        <title>The structures of two archaeal type IV pili illuminate evolutionary relationships.</title>
        <authorList>
            <person name="Wang F."/>
            <person name="Baquero D.P."/>
            <person name="Su Z."/>
            <person name="Beltran L.C."/>
            <person name="Prangishvili D."/>
            <person name="Krupovic M."/>
            <person name="Egelman E.H."/>
        </authorList>
    </citation>
    <scope>NUCLEOTIDE SEQUENCE [LARGE SCALE GENOMIC DNA]</scope>
    <source>
        <strain evidence="3 6">POZ149</strain>
    </source>
</reference>
<dbReference type="GeneID" id="1453778"/>
<evidence type="ECO:0000256" key="1">
    <source>
        <dbReference type="ARBA" id="ARBA00006484"/>
    </source>
</evidence>
<dbReference type="SUPFAM" id="SSF51735">
    <property type="entry name" value="NAD(P)-binding Rossmann-fold domains"/>
    <property type="match status" value="1"/>
</dbReference>
<dbReference type="GO" id="GO:0016616">
    <property type="term" value="F:oxidoreductase activity, acting on the CH-OH group of donors, NAD or NADP as acceptor"/>
    <property type="evidence" value="ECO:0007669"/>
    <property type="project" value="TreeGrafter"/>
</dbReference>
<evidence type="ECO:0000256" key="2">
    <source>
        <dbReference type="ARBA" id="ARBA00023002"/>
    </source>
</evidence>
<dbReference type="Gene3D" id="3.40.50.720">
    <property type="entry name" value="NAD(P)-binding Rossmann-like Domain"/>
    <property type="match status" value="1"/>
</dbReference>
<dbReference type="GO" id="GO:0048038">
    <property type="term" value="F:quinone binding"/>
    <property type="evidence" value="ECO:0007669"/>
    <property type="project" value="TreeGrafter"/>
</dbReference>
<name>A0A157T3Q2_SACSO</name>
<dbReference type="PANTHER" id="PTHR42760:SF133">
    <property type="entry name" value="3-OXOACYL-[ACYL-CARRIER-PROTEIN] REDUCTASE"/>
    <property type="match status" value="1"/>
</dbReference>
<dbReference type="InterPro" id="IPR002347">
    <property type="entry name" value="SDR_fam"/>
</dbReference>
<dbReference type="PRINTS" id="PR00081">
    <property type="entry name" value="GDHRDH"/>
</dbReference>
<dbReference type="PANTHER" id="PTHR42760">
    <property type="entry name" value="SHORT-CHAIN DEHYDROGENASES/REDUCTASES FAMILY MEMBER"/>
    <property type="match status" value="1"/>
</dbReference>
<dbReference type="CDD" id="cd05233">
    <property type="entry name" value="SDR_c"/>
    <property type="match status" value="1"/>
</dbReference>
<dbReference type="EMBL" id="LT549890">
    <property type="protein sequence ID" value="SAI85982.1"/>
    <property type="molecule type" value="Genomic_DNA"/>
</dbReference>
<accession>A0A157T3Q2</accession>
<dbReference type="PRINTS" id="PR00080">
    <property type="entry name" value="SDRFAMILY"/>
</dbReference>
<dbReference type="Pfam" id="PF13561">
    <property type="entry name" value="adh_short_C2"/>
    <property type="match status" value="1"/>
</dbReference>
<proteinExistence type="inferred from homology"/>
<dbReference type="Proteomes" id="UP000594632">
    <property type="component" value="Chromosome"/>
</dbReference>
<reference evidence="4" key="1">
    <citation type="submission" date="2016-04" db="EMBL/GenBank/DDBJ databases">
        <authorList>
            <person name="Evans L.H."/>
            <person name="Alamgir A."/>
            <person name="Owens N."/>
            <person name="Weber N.D."/>
            <person name="Virtaneva K."/>
            <person name="Barbian K."/>
            <person name="Babar A."/>
            <person name="Rosenke K."/>
        </authorList>
    </citation>
    <scope>NUCLEOTIDE SEQUENCE</scope>
    <source>
        <strain evidence="4">P1</strain>
    </source>
</reference>
<gene>
    <name evidence="3" type="ORF">HFC64_06840</name>
    <name evidence="4" type="ORF">SSOP1_2428</name>
</gene>
<dbReference type="OrthoDB" id="10157at2157"/>
<comment type="similarity">
    <text evidence="1">Belongs to the short-chain dehydrogenases/reductases (SDR) family.</text>
</comment>
<evidence type="ECO:0000313" key="5">
    <source>
        <dbReference type="Proteomes" id="UP000076770"/>
    </source>
</evidence>
<evidence type="ECO:0000313" key="3">
    <source>
        <dbReference type="EMBL" id="QPG49570.1"/>
    </source>
</evidence>
<dbReference type="Proteomes" id="UP000076770">
    <property type="component" value="Chromosome i"/>
</dbReference>
<dbReference type="FunFam" id="3.40.50.720:FF:000084">
    <property type="entry name" value="Short-chain dehydrogenase reductase"/>
    <property type="match status" value="1"/>
</dbReference>
<dbReference type="EMBL" id="CP050869">
    <property type="protein sequence ID" value="QPG49570.1"/>
    <property type="molecule type" value="Genomic_DNA"/>
</dbReference>
<sequence>MVVSYHMRFKDKVILITGGTRGIGRAITEAFLREGGLPIVLYNSAEDEAKKLREKGVFTIKCDVGNREDVKKSKEIVEKEFRRVNVVVNNAGIMLTMPFEEFDEEKYNKMIRINLNGTIYTTYEFLPLLKASENGAIVNIASNAGIGTAAEGTTFYAITKASIIILTKRLAFELGKYGIRVNAVAPGWVETDMTLSGKSKEEVERLRDLFRNKTVLKTTGKPEDIANIVLFLASNEARYITGQVIVADGGRIDNLTHSL</sequence>
<reference evidence="5" key="2">
    <citation type="submission" date="2016-04" db="EMBL/GenBank/DDBJ databases">
        <authorList>
            <person name="Shah S.A."/>
            <person name="Garrett R.A."/>
        </authorList>
    </citation>
    <scope>NUCLEOTIDE SEQUENCE [LARGE SCALE GENOMIC DNA]</scope>
    <source>
        <strain evidence="5">ATCC 35091 / DSM 1616 / JCM 8930 / NBRC 15331 / P1</strain>
    </source>
</reference>
<organism evidence="4 5">
    <name type="scientific">Saccharolobus solfataricus</name>
    <name type="common">Sulfolobus solfataricus</name>
    <dbReference type="NCBI Taxonomy" id="2287"/>
    <lineage>
        <taxon>Archaea</taxon>
        <taxon>Thermoproteota</taxon>
        <taxon>Thermoprotei</taxon>
        <taxon>Sulfolobales</taxon>
        <taxon>Sulfolobaceae</taxon>
        <taxon>Saccharolobus</taxon>
    </lineage>
</organism>